<dbReference type="Proteomes" id="UP001595848">
    <property type="component" value="Unassembled WGS sequence"/>
</dbReference>
<dbReference type="RefSeq" id="WP_281421950.1">
    <property type="nucleotide sequence ID" value="NZ_JAHTBN010000002.1"/>
</dbReference>
<protein>
    <submittedName>
        <fullName evidence="1">Uncharacterized protein</fullName>
    </submittedName>
</protein>
<proteinExistence type="predicted"/>
<name>A0ABV8P0B9_9BURK</name>
<reference evidence="2" key="1">
    <citation type="journal article" date="2019" name="Int. J. Syst. Evol. Microbiol.">
        <title>The Global Catalogue of Microorganisms (GCM) 10K type strain sequencing project: providing services to taxonomists for standard genome sequencing and annotation.</title>
        <authorList>
            <consortium name="The Broad Institute Genomics Platform"/>
            <consortium name="The Broad Institute Genome Sequencing Center for Infectious Disease"/>
            <person name="Wu L."/>
            <person name="Ma J."/>
        </authorList>
    </citation>
    <scope>NUCLEOTIDE SEQUENCE [LARGE SCALE GENOMIC DNA]</scope>
    <source>
        <strain evidence="2">LMG 24813</strain>
    </source>
</reference>
<evidence type="ECO:0000313" key="2">
    <source>
        <dbReference type="Proteomes" id="UP001595848"/>
    </source>
</evidence>
<evidence type="ECO:0000313" key="1">
    <source>
        <dbReference type="EMBL" id="MFC4201534.1"/>
    </source>
</evidence>
<comment type="caution">
    <text evidence="1">The sequence shown here is derived from an EMBL/GenBank/DDBJ whole genome shotgun (WGS) entry which is preliminary data.</text>
</comment>
<accession>A0ABV8P0B9</accession>
<gene>
    <name evidence="1" type="ORF">ACFOY1_11265</name>
</gene>
<organism evidence="1 2">
    <name type="scientific">Candidimonas humi</name>
    <dbReference type="NCBI Taxonomy" id="683355"/>
    <lineage>
        <taxon>Bacteria</taxon>
        <taxon>Pseudomonadati</taxon>
        <taxon>Pseudomonadota</taxon>
        <taxon>Betaproteobacteria</taxon>
        <taxon>Burkholderiales</taxon>
        <taxon>Alcaligenaceae</taxon>
        <taxon>Candidimonas</taxon>
    </lineage>
</organism>
<sequence length="41" mass="4580">MTPPRAEPAKGGILFTFDDRFEVEGLERVALLAEMLLLIYG</sequence>
<dbReference type="EMBL" id="JBHSBV010000003">
    <property type="protein sequence ID" value="MFC4201534.1"/>
    <property type="molecule type" value="Genomic_DNA"/>
</dbReference>
<keyword evidence="2" id="KW-1185">Reference proteome</keyword>